<evidence type="ECO:0000313" key="3">
    <source>
        <dbReference type="Proteomes" id="UP000231426"/>
    </source>
</evidence>
<evidence type="ECO:0000313" key="2">
    <source>
        <dbReference type="EMBL" id="PIT88308.1"/>
    </source>
</evidence>
<dbReference type="Gene3D" id="3.10.310.30">
    <property type="match status" value="1"/>
</dbReference>
<proteinExistence type="predicted"/>
<dbReference type="PANTHER" id="PTHR47618:SF1">
    <property type="entry name" value="BIFUNCTIONAL OLIGORIBONUCLEASE AND PAP PHOSPHATASE NRNA"/>
    <property type="match status" value="1"/>
</dbReference>
<dbReference type="Gene3D" id="3.90.1640.10">
    <property type="entry name" value="inorganic pyrophosphatase (n-terminal core)"/>
    <property type="match status" value="2"/>
</dbReference>
<reference evidence="3" key="1">
    <citation type="submission" date="2017-09" db="EMBL/GenBank/DDBJ databases">
        <title>Depth-based differentiation of microbial function through sediment-hosted aquifers and enrichment of novel symbionts in the deep terrestrial subsurface.</title>
        <authorList>
            <person name="Probst A.J."/>
            <person name="Ladd B."/>
            <person name="Jarett J.K."/>
            <person name="Geller-Mcgrath D.E."/>
            <person name="Sieber C.M.K."/>
            <person name="Emerson J.B."/>
            <person name="Anantharaman K."/>
            <person name="Thomas B.C."/>
            <person name="Malmstrom R."/>
            <person name="Stieglmeier M."/>
            <person name="Klingl A."/>
            <person name="Woyke T."/>
            <person name="Ryan C.M."/>
            <person name="Banfield J.F."/>
        </authorList>
    </citation>
    <scope>NUCLEOTIDE SEQUENCE [LARGE SCALE GENOMIC DNA]</scope>
</reference>
<accession>A0A2M6W687</accession>
<dbReference type="EMBL" id="PFBV01000003">
    <property type="protein sequence ID" value="PIT88308.1"/>
    <property type="molecule type" value="Genomic_DNA"/>
</dbReference>
<name>A0A2M6W687_9BACT</name>
<dbReference type="Proteomes" id="UP000231426">
    <property type="component" value="Unassembled WGS sequence"/>
</dbReference>
<organism evidence="2 3">
    <name type="scientific">Candidatus Magasanikbacteria bacterium CG10_big_fil_rev_8_21_14_0_10_36_32</name>
    <dbReference type="NCBI Taxonomy" id="1974646"/>
    <lineage>
        <taxon>Bacteria</taxon>
        <taxon>Candidatus Magasanikiibacteriota</taxon>
    </lineage>
</organism>
<comment type="caution">
    <text evidence="2">The sequence shown here is derived from an EMBL/GenBank/DDBJ whole genome shotgun (WGS) entry which is preliminary data.</text>
</comment>
<dbReference type="PANTHER" id="PTHR47618">
    <property type="entry name" value="BIFUNCTIONAL OLIGORIBONUCLEASE AND PAP PHOSPHATASE NRNA"/>
    <property type="match status" value="1"/>
</dbReference>
<dbReference type="InterPro" id="IPR001667">
    <property type="entry name" value="DDH_dom"/>
</dbReference>
<evidence type="ECO:0000259" key="1">
    <source>
        <dbReference type="Pfam" id="PF01368"/>
    </source>
</evidence>
<dbReference type="InterPro" id="IPR051319">
    <property type="entry name" value="Oligoribo/pAp-PDE_c-di-AMP_PDE"/>
</dbReference>
<dbReference type="InterPro" id="IPR038763">
    <property type="entry name" value="DHH_sf"/>
</dbReference>
<sequence length="384" mass="43357">MFTTTQQLQKLLETSRHILVVFGAEKNPDAIAGALALKKFFDKQHKQIDLVSTNFKQPSAMSFLPGLEQIKSELTHLQKFIIKVDISKSKIETISYDVKDDWLSINLTPKHGFITKNELRTAQSTYKYDLIITLSAQDLESLGDIFLNNTDLFYRVPIVNIDHRPSNEHFGQINLVDISATSSSEIIFKTLEQLNAAHIDEEIATALLTGMISQTRSFKTPNVNPDTLNLAGRLMNLGADREKIIRHLYYTKSLATLKLWGQALSNLQNDRETGLAWTTVTREDFARSGASEDDLRELIHDLISNSPEIKMILIIFENSNDKKINCLLATEKYFDAMELSKTFNPSGDKKIAVFSISDKNLKEAEETAVTEIRNKAKFLLSGLN</sequence>
<protein>
    <recommendedName>
        <fullName evidence="1">DDH domain-containing protein</fullName>
    </recommendedName>
</protein>
<dbReference type="AlphaFoldDB" id="A0A2M6W687"/>
<dbReference type="SUPFAM" id="SSF64182">
    <property type="entry name" value="DHH phosphoesterases"/>
    <property type="match status" value="1"/>
</dbReference>
<feature type="domain" description="DDH" evidence="1">
    <location>
        <begin position="19"/>
        <end position="211"/>
    </location>
</feature>
<dbReference type="Pfam" id="PF01368">
    <property type="entry name" value="DHH"/>
    <property type="match status" value="1"/>
</dbReference>
<gene>
    <name evidence="2" type="ORF">COU29_00760</name>
</gene>